<dbReference type="GO" id="GO:0016020">
    <property type="term" value="C:membrane"/>
    <property type="evidence" value="ECO:0007669"/>
    <property type="project" value="TreeGrafter"/>
</dbReference>
<feature type="domain" description="AB hydrolase-1" evidence="1">
    <location>
        <begin position="44"/>
        <end position="283"/>
    </location>
</feature>
<evidence type="ECO:0000313" key="2">
    <source>
        <dbReference type="EMBL" id="MBC2604198.1"/>
    </source>
</evidence>
<dbReference type="PANTHER" id="PTHR43798">
    <property type="entry name" value="MONOACYLGLYCEROL LIPASE"/>
    <property type="match status" value="1"/>
</dbReference>
<dbReference type="PRINTS" id="PR00412">
    <property type="entry name" value="EPOXHYDRLASE"/>
</dbReference>
<dbReference type="PANTHER" id="PTHR43798:SF24">
    <property type="entry name" value="CIS-3-ALKYL-4-ALKYLOXETAN-2-ONE DECARBOXYLASE"/>
    <property type="match status" value="1"/>
</dbReference>
<dbReference type="Pfam" id="PF00561">
    <property type="entry name" value="Abhydrolase_1"/>
    <property type="match status" value="1"/>
</dbReference>
<dbReference type="InterPro" id="IPR000073">
    <property type="entry name" value="AB_hydrolase_1"/>
</dbReference>
<dbReference type="EMBL" id="JACHVA010000139">
    <property type="protein sequence ID" value="MBC2604198.1"/>
    <property type="molecule type" value="Genomic_DNA"/>
</dbReference>
<evidence type="ECO:0000259" key="1">
    <source>
        <dbReference type="Pfam" id="PF00561"/>
    </source>
</evidence>
<dbReference type="RefSeq" id="WP_185694809.1">
    <property type="nucleotide sequence ID" value="NZ_JACHVA010000139.1"/>
</dbReference>
<protein>
    <submittedName>
        <fullName evidence="2">Alpha/beta fold hydrolase</fullName>
    </submittedName>
</protein>
<dbReference type="SUPFAM" id="SSF53474">
    <property type="entry name" value="alpha/beta-Hydrolases"/>
    <property type="match status" value="1"/>
</dbReference>
<sequence length="300" mass="33670">MNAESRSGPTEVFPPSLRLLYPFNPQRISTNTGEISVVVEGDGPAVVMVHGNPSWSFLFRDVILALRDRFRCIAPDHQGCGFSAPQPHRMRMAEHSRNLGTVLDELGVEKFILIAHDWGGAIGAHQAGLHPDRVAGIVFLNTAAFPLQRMPWQIRLARVPLLGRFLMEHYNAFALGAAKQGVVSPLRPAAADGLLYPWLEKDSRKAVSAFVEDIPWTSKHPSRKTIEETEKNLEGLKDKPCLLAWGMEDFCFDEKFLEEWIHRFPNAEVERYPRAGHYVFEDGGGPLIERIEAFVDSVAY</sequence>
<dbReference type="AlphaFoldDB" id="A0A7X1B468"/>
<proteinExistence type="predicted"/>
<dbReference type="GO" id="GO:0016787">
    <property type="term" value="F:hydrolase activity"/>
    <property type="evidence" value="ECO:0007669"/>
    <property type="project" value="UniProtKB-KW"/>
</dbReference>
<dbReference type="InterPro" id="IPR050266">
    <property type="entry name" value="AB_hydrolase_sf"/>
</dbReference>
<name>A0A7X1B468_9BACT</name>
<dbReference type="Proteomes" id="UP000525652">
    <property type="component" value="Unassembled WGS sequence"/>
</dbReference>
<evidence type="ECO:0000313" key="3">
    <source>
        <dbReference type="Proteomes" id="UP000525652"/>
    </source>
</evidence>
<dbReference type="InterPro" id="IPR000639">
    <property type="entry name" value="Epox_hydrolase-like"/>
</dbReference>
<dbReference type="Gene3D" id="3.40.50.1820">
    <property type="entry name" value="alpha/beta hydrolase"/>
    <property type="match status" value="1"/>
</dbReference>
<keyword evidence="3" id="KW-1185">Reference proteome</keyword>
<gene>
    <name evidence="2" type="ORF">H5P30_20655</name>
</gene>
<dbReference type="InterPro" id="IPR029058">
    <property type="entry name" value="AB_hydrolase_fold"/>
</dbReference>
<keyword evidence="2" id="KW-0378">Hydrolase</keyword>
<comment type="caution">
    <text evidence="2">The sequence shown here is derived from an EMBL/GenBank/DDBJ whole genome shotgun (WGS) entry which is preliminary data.</text>
</comment>
<reference evidence="2 3" key="1">
    <citation type="submission" date="2020-07" db="EMBL/GenBank/DDBJ databases">
        <authorList>
            <person name="Feng X."/>
        </authorList>
    </citation>
    <scope>NUCLEOTIDE SEQUENCE [LARGE SCALE GENOMIC DNA]</scope>
    <source>
        <strain evidence="2 3">JCM14086</strain>
    </source>
</reference>
<accession>A0A7X1B468</accession>
<organism evidence="2 3">
    <name type="scientific">Puniceicoccus vermicola</name>
    <dbReference type="NCBI Taxonomy" id="388746"/>
    <lineage>
        <taxon>Bacteria</taxon>
        <taxon>Pseudomonadati</taxon>
        <taxon>Verrucomicrobiota</taxon>
        <taxon>Opitutia</taxon>
        <taxon>Puniceicoccales</taxon>
        <taxon>Puniceicoccaceae</taxon>
        <taxon>Puniceicoccus</taxon>
    </lineage>
</organism>